<dbReference type="InterPro" id="IPR004842">
    <property type="entry name" value="SLC12A_fam"/>
</dbReference>
<evidence type="ECO:0000256" key="8">
    <source>
        <dbReference type="ARBA" id="ARBA00022989"/>
    </source>
</evidence>
<dbReference type="EMBL" id="VEVO01000016">
    <property type="protein sequence ID" value="KAF0028834.1"/>
    <property type="molecule type" value="Genomic_DNA"/>
</dbReference>
<evidence type="ECO:0000256" key="1">
    <source>
        <dbReference type="ARBA" id="ARBA00004141"/>
    </source>
</evidence>
<dbReference type="GO" id="GO:0006884">
    <property type="term" value="P:cell volume homeostasis"/>
    <property type="evidence" value="ECO:0007669"/>
    <property type="project" value="TreeGrafter"/>
</dbReference>
<keyword evidence="11" id="KW-0325">Glycoprotein</keyword>
<keyword evidence="12" id="KW-0868">Chloride</keyword>
<evidence type="ECO:0000256" key="15">
    <source>
        <dbReference type="SAM" id="MobiDB-lite"/>
    </source>
</evidence>
<evidence type="ECO:0000256" key="10">
    <source>
        <dbReference type="ARBA" id="ARBA00023136"/>
    </source>
</evidence>
<feature type="region of interest" description="Disordered" evidence="15">
    <location>
        <begin position="1"/>
        <end position="72"/>
    </location>
</feature>
<protein>
    <recommendedName>
        <fullName evidence="17">Amino acid permease/ SLC12A domain-containing protein</fullName>
    </recommendedName>
</protein>
<dbReference type="AlphaFoldDB" id="A0A6A4SD81"/>
<name>A0A6A4SD81_SCOMX</name>
<keyword evidence="10 16" id="KW-0472">Membrane</keyword>
<feature type="transmembrane region" description="Helical" evidence="16">
    <location>
        <begin position="214"/>
        <end position="236"/>
    </location>
</feature>
<gene>
    <name evidence="18" type="ORF">F2P81_017939</name>
</gene>
<evidence type="ECO:0000256" key="14">
    <source>
        <dbReference type="ARBA" id="ARBA00047825"/>
    </source>
</evidence>
<dbReference type="GO" id="GO:0055064">
    <property type="term" value="P:chloride ion homeostasis"/>
    <property type="evidence" value="ECO:0007669"/>
    <property type="project" value="TreeGrafter"/>
</dbReference>
<reference evidence="18 19" key="1">
    <citation type="submission" date="2019-06" db="EMBL/GenBank/DDBJ databases">
        <title>Draft genomes of female and male turbot (Scophthalmus maximus).</title>
        <authorList>
            <person name="Xu H."/>
            <person name="Xu X.-W."/>
            <person name="Shao C."/>
            <person name="Chen S."/>
        </authorList>
    </citation>
    <scope>NUCLEOTIDE SEQUENCE [LARGE SCALE GENOMIC DNA]</scope>
    <source>
        <strain evidence="18">Ysfricsl-2016a</strain>
        <tissue evidence="18">Blood</tissue>
    </source>
</reference>
<evidence type="ECO:0000256" key="6">
    <source>
        <dbReference type="ARBA" id="ARBA00022847"/>
    </source>
</evidence>
<feature type="transmembrane region" description="Helical" evidence="16">
    <location>
        <begin position="475"/>
        <end position="493"/>
    </location>
</feature>
<evidence type="ECO:0000256" key="7">
    <source>
        <dbReference type="ARBA" id="ARBA00022958"/>
    </source>
</evidence>
<comment type="similarity">
    <text evidence="13">Belongs to the SLC12A transporter family. K/Cl co-transporter subfamily.</text>
</comment>
<evidence type="ECO:0000313" key="19">
    <source>
        <dbReference type="Proteomes" id="UP000438429"/>
    </source>
</evidence>
<evidence type="ECO:0000256" key="5">
    <source>
        <dbReference type="ARBA" id="ARBA00022692"/>
    </source>
</evidence>
<keyword evidence="8 16" id="KW-1133">Transmembrane helix</keyword>
<dbReference type="Pfam" id="PF00324">
    <property type="entry name" value="AA_permease"/>
    <property type="match status" value="2"/>
</dbReference>
<keyword evidence="5 16" id="KW-0812">Transmembrane</keyword>
<comment type="subcellular location">
    <subcellularLocation>
        <location evidence="1">Membrane</location>
        <topology evidence="1">Multi-pass membrane protein</topology>
    </subcellularLocation>
</comment>
<keyword evidence="9" id="KW-0406">Ion transport</keyword>
<dbReference type="PANTHER" id="PTHR11827">
    <property type="entry name" value="SOLUTE CARRIER FAMILY 12, CATION COTRANSPORTERS"/>
    <property type="match status" value="1"/>
</dbReference>
<feature type="transmembrane region" description="Helical" evidence="16">
    <location>
        <begin position="441"/>
        <end position="463"/>
    </location>
</feature>
<evidence type="ECO:0000256" key="13">
    <source>
        <dbReference type="ARBA" id="ARBA00046331"/>
    </source>
</evidence>
<dbReference type="Gene3D" id="1.20.1740.10">
    <property type="entry name" value="Amino acid/polyamine transporter I"/>
    <property type="match status" value="1"/>
</dbReference>
<dbReference type="GO" id="GO:0045202">
    <property type="term" value="C:synapse"/>
    <property type="evidence" value="ECO:0007669"/>
    <property type="project" value="GOC"/>
</dbReference>
<organism evidence="18 19">
    <name type="scientific">Scophthalmus maximus</name>
    <name type="common">Turbot</name>
    <name type="synonym">Psetta maxima</name>
    <dbReference type="NCBI Taxonomy" id="52904"/>
    <lineage>
        <taxon>Eukaryota</taxon>
        <taxon>Metazoa</taxon>
        <taxon>Chordata</taxon>
        <taxon>Craniata</taxon>
        <taxon>Vertebrata</taxon>
        <taxon>Euteleostomi</taxon>
        <taxon>Actinopterygii</taxon>
        <taxon>Neopterygii</taxon>
        <taxon>Teleostei</taxon>
        <taxon>Neoteleostei</taxon>
        <taxon>Acanthomorphata</taxon>
        <taxon>Carangaria</taxon>
        <taxon>Pleuronectiformes</taxon>
        <taxon>Pleuronectoidei</taxon>
        <taxon>Scophthalmidae</taxon>
        <taxon>Scophthalmus</taxon>
    </lineage>
</organism>
<keyword evidence="4" id="KW-0597">Phosphoprotein</keyword>
<keyword evidence="6" id="KW-0769">Symport</keyword>
<dbReference type="GO" id="GO:0005886">
    <property type="term" value="C:plasma membrane"/>
    <property type="evidence" value="ECO:0007669"/>
    <property type="project" value="TreeGrafter"/>
</dbReference>
<dbReference type="GO" id="GO:0015379">
    <property type="term" value="F:potassium:chloride symporter activity"/>
    <property type="evidence" value="ECO:0007669"/>
    <property type="project" value="InterPro"/>
</dbReference>
<sequence>MASVRFTVTPTKAEDLPGLSDTSPDISSRSGARVRFGSRESVNRSDPLSDASGGAGTETPDHSSVEQGDGNSKISSVYINNSHCLDDDDFYDKNLALFEEEMDTRPKVSSLLSRLANYTNLTQGAKEHEEAESIGEKKKAGKSPHMGTFMGVYLPCLQNIFGVILFLRLTWVVGNAGVLQALCIVFICCCCTLLTAISMSAIATNGVVPAGGSYFMISRSLGPEFGGAVGLCFYLGTTFAGAMYILGAIEILLMYMAPNAAIFESKSPEGEGAAMLNNMRVYGSICLLLMSLLVFVGVKYVNKLASIFLACVIVSIVSIYVGALVSAFKPPQFPVCMLGNRTINGHEIDDSHPAPSLVEKTTYLWKQFCQSPELNSSCDQYFTSNNFSEIEGIPGLASGIISENVWSSYLSKGDVVEKSSLSSSHLAPPASTHQPYVFTDIATSFTLLVGIFFPSVTGIMAGSNRSGDLKDAQRSIPIGTILAILTTSIVCILS</sequence>
<dbReference type="FunFam" id="1.20.1740.10:FF:000049">
    <property type="entry name" value="Solute carrier family 12 (potassium/chloride transporter), member 4"/>
    <property type="match status" value="1"/>
</dbReference>
<feature type="transmembrane region" description="Helical" evidence="16">
    <location>
        <begin position="147"/>
        <end position="167"/>
    </location>
</feature>
<evidence type="ECO:0000256" key="2">
    <source>
        <dbReference type="ARBA" id="ARBA00022475"/>
    </source>
</evidence>
<feature type="compositionally biased region" description="Polar residues" evidence="15">
    <location>
        <begin position="20"/>
        <end position="30"/>
    </location>
</feature>
<evidence type="ECO:0000256" key="9">
    <source>
        <dbReference type="ARBA" id="ARBA00023065"/>
    </source>
</evidence>
<comment type="catalytic activity">
    <reaction evidence="14">
        <text>K(+)(in) + chloride(in) = K(+)(out) + chloride(out)</text>
        <dbReference type="Rhea" id="RHEA:72427"/>
        <dbReference type="ChEBI" id="CHEBI:17996"/>
        <dbReference type="ChEBI" id="CHEBI:29103"/>
    </reaction>
</comment>
<evidence type="ECO:0000313" key="18">
    <source>
        <dbReference type="EMBL" id="KAF0028834.1"/>
    </source>
</evidence>
<feature type="transmembrane region" description="Helical" evidence="16">
    <location>
        <begin position="307"/>
        <end position="328"/>
    </location>
</feature>
<dbReference type="Proteomes" id="UP000438429">
    <property type="component" value="Unassembled WGS sequence"/>
</dbReference>
<evidence type="ECO:0000256" key="11">
    <source>
        <dbReference type="ARBA" id="ARBA00023180"/>
    </source>
</evidence>
<feature type="transmembrane region" description="Helical" evidence="16">
    <location>
        <begin position="179"/>
        <end position="202"/>
    </location>
</feature>
<feature type="domain" description="Amino acid permease/ SLC12A" evidence="17">
    <location>
        <begin position="442"/>
        <end position="494"/>
    </location>
</feature>
<evidence type="ECO:0000256" key="16">
    <source>
        <dbReference type="SAM" id="Phobius"/>
    </source>
</evidence>
<keyword evidence="7" id="KW-0630">Potassium</keyword>
<dbReference type="PRINTS" id="PR01081">
    <property type="entry name" value="KCLTRNSPORT"/>
</dbReference>
<dbReference type="GO" id="GO:1990573">
    <property type="term" value="P:potassium ion import across plasma membrane"/>
    <property type="evidence" value="ECO:0007669"/>
    <property type="project" value="TreeGrafter"/>
</dbReference>
<feature type="compositionally biased region" description="Polar residues" evidence="15">
    <location>
        <begin position="1"/>
        <end position="10"/>
    </location>
</feature>
<dbReference type="GO" id="GO:0007268">
    <property type="term" value="P:chemical synaptic transmission"/>
    <property type="evidence" value="ECO:0007669"/>
    <property type="project" value="TreeGrafter"/>
</dbReference>
<dbReference type="InterPro" id="IPR000076">
    <property type="entry name" value="KCL_cotranspt"/>
</dbReference>
<keyword evidence="2" id="KW-1003">Cell membrane</keyword>
<evidence type="ECO:0000256" key="12">
    <source>
        <dbReference type="ARBA" id="ARBA00023214"/>
    </source>
</evidence>
<evidence type="ECO:0000259" key="17">
    <source>
        <dbReference type="Pfam" id="PF00324"/>
    </source>
</evidence>
<keyword evidence="3" id="KW-0633">Potassium transport</keyword>
<proteinExistence type="inferred from homology"/>
<feature type="domain" description="Amino acid permease/ SLC12A" evidence="17">
    <location>
        <begin position="152"/>
        <end position="329"/>
    </location>
</feature>
<dbReference type="InterPro" id="IPR004841">
    <property type="entry name" value="AA-permease/SLC12A_dom"/>
</dbReference>
<evidence type="ECO:0000256" key="4">
    <source>
        <dbReference type="ARBA" id="ARBA00022553"/>
    </source>
</evidence>
<accession>A0A6A4SD81</accession>
<evidence type="ECO:0000256" key="3">
    <source>
        <dbReference type="ARBA" id="ARBA00022538"/>
    </source>
</evidence>
<keyword evidence="6" id="KW-0813">Transport</keyword>
<dbReference type="PANTHER" id="PTHR11827:SF66">
    <property type="entry name" value="SOLUTE CARRIER FAMILY 12 MEMBER 6"/>
    <property type="match status" value="1"/>
</dbReference>
<dbReference type="GO" id="GO:0055075">
    <property type="term" value="P:potassium ion homeostasis"/>
    <property type="evidence" value="ECO:0007669"/>
    <property type="project" value="TreeGrafter"/>
</dbReference>
<comment type="caution">
    <text evidence="18">The sequence shown here is derived from an EMBL/GenBank/DDBJ whole genome shotgun (WGS) entry which is preliminary data.</text>
</comment>
<feature type="transmembrane region" description="Helical" evidence="16">
    <location>
        <begin position="281"/>
        <end position="301"/>
    </location>
</feature>